<dbReference type="Pfam" id="PF13472">
    <property type="entry name" value="Lipase_GDSL_2"/>
    <property type="match status" value="1"/>
</dbReference>
<evidence type="ECO:0000256" key="2">
    <source>
        <dbReference type="ARBA" id="ARBA00022801"/>
    </source>
</evidence>
<dbReference type="STRING" id="494026.PGLA_15475"/>
<feature type="domain" description="Beta-agarase/YXIM esterase-like galactose-binding" evidence="4">
    <location>
        <begin position="36"/>
        <end position="173"/>
    </location>
</feature>
<protein>
    <submittedName>
        <fullName evidence="5">Esterase</fullName>
    </submittedName>
</protein>
<dbReference type="Pfam" id="PF21254">
    <property type="entry name" value="AGA-YXIM_GBD"/>
    <property type="match status" value="1"/>
</dbReference>
<sequence length="386" mass="42011">MVKTGRLITLLSTILLTTTLLGPVNVKQVDAEASSYKFDFGNESVVPGYIGVSAAEGYTKIKGYGFNTPDKMKNVKSSGIGVNRDAVQFITSGTKSTNTFNIDLPNGLYEVTVTLGDTVKASVAAEEVYQIMNMTGNNPTDKFQIPITDGQLNLLVTAGEAGTAYTLSSLEIKQLSEEPVTNRTVYIGGDSTVCNFYPLMTSERGGWGQMLFRYIKKDTFQLRNMATAGQASRGFRNDGQLEAIANYIKPGDYFILQLGINDTHPKSTITEEEFKFNMRDMIQKVKATGATVILATPQGLASDFNEYGIHSSENKFYRGTILDLAREEGTHLVDLNILSSAYYTSIGPEATSALFLADGLHPTREGAKELARIVVEDLGNQGIDGF</sequence>
<comment type="caution">
    <text evidence="5">The sequence shown here is derived from an EMBL/GenBank/DDBJ whole genome shotgun (WGS) entry which is preliminary data.</text>
</comment>
<evidence type="ECO:0000313" key="5">
    <source>
        <dbReference type="EMBL" id="OAB41676.1"/>
    </source>
</evidence>
<keyword evidence="6" id="KW-1185">Reference proteome</keyword>
<dbReference type="InterPro" id="IPR036514">
    <property type="entry name" value="SGNH_hydro_sf"/>
</dbReference>
<dbReference type="InterPro" id="IPR008979">
    <property type="entry name" value="Galactose-bd-like_sf"/>
</dbReference>
<dbReference type="EMBL" id="LVJH01000027">
    <property type="protein sequence ID" value="OAB41676.1"/>
    <property type="molecule type" value="Genomic_DNA"/>
</dbReference>
<dbReference type="InterPro" id="IPR049033">
    <property type="entry name" value="AGA-YXIM_GBD"/>
</dbReference>
<feature type="domain" description="SGNH hydrolase-type esterase" evidence="3">
    <location>
        <begin position="189"/>
        <end position="367"/>
    </location>
</feature>
<accession>A0A168K807</accession>
<proteinExistence type="inferred from homology"/>
<dbReference type="PANTHER" id="PTHR43695:SF1">
    <property type="entry name" value="RHAMNOGALACTURONAN ACETYLESTERASE"/>
    <property type="match status" value="1"/>
</dbReference>
<dbReference type="PANTHER" id="PTHR43695">
    <property type="entry name" value="PUTATIVE (AFU_ORTHOLOGUE AFUA_2G17250)-RELATED"/>
    <property type="match status" value="1"/>
</dbReference>
<organism evidence="5 6">
    <name type="scientific">Paenibacillus glacialis</name>
    <dbReference type="NCBI Taxonomy" id="494026"/>
    <lineage>
        <taxon>Bacteria</taxon>
        <taxon>Bacillati</taxon>
        <taxon>Bacillota</taxon>
        <taxon>Bacilli</taxon>
        <taxon>Bacillales</taxon>
        <taxon>Paenibacillaceae</taxon>
        <taxon>Paenibacillus</taxon>
    </lineage>
</organism>
<dbReference type="SUPFAM" id="SSF52266">
    <property type="entry name" value="SGNH hydrolase"/>
    <property type="match status" value="1"/>
</dbReference>
<dbReference type="InterPro" id="IPR013830">
    <property type="entry name" value="SGNH_hydro"/>
</dbReference>
<dbReference type="GO" id="GO:0016787">
    <property type="term" value="F:hydrolase activity"/>
    <property type="evidence" value="ECO:0007669"/>
    <property type="project" value="UniProtKB-KW"/>
</dbReference>
<gene>
    <name evidence="5" type="ORF">PGLA_15475</name>
</gene>
<reference evidence="5 6" key="1">
    <citation type="submission" date="2016-03" db="EMBL/GenBank/DDBJ databases">
        <title>Draft genome sequence of Paenibacillus glacialis DSM 22343.</title>
        <authorList>
            <person name="Shin S.-K."/>
            <person name="Yi H."/>
        </authorList>
    </citation>
    <scope>NUCLEOTIDE SEQUENCE [LARGE SCALE GENOMIC DNA]</scope>
    <source>
        <strain evidence="5 6">DSM 22343</strain>
    </source>
</reference>
<evidence type="ECO:0000259" key="3">
    <source>
        <dbReference type="Pfam" id="PF13472"/>
    </source>
</evidence>
<dbReference type="InterPro" id="IPR037459">
    <property type="entry name" value="RhgT-like"/>
</dbReference>
<dbReference type="Proteomes" id="UP000076967">
    <property type="component" value="Unassembled WGS sequence"/>
</dbReference>
<dbReference type="Gene3D" id="3.40.50.1110">
    <property type="entry name" value="SGNH hydrolase"/>
    <property type="match status" value="1"/>
</dbReference>
<keyword evidence="2" id="KW-0378">Hydrolase</keyword>
<evidence type="ECO:0000256" key="1">
    <source>
        <dbReference type="ARBA" id="ARBA00008668"/>
    </source>
</evidence>
<evidence type="ECO:0000313" key="6">
    <source>
        <dbReference type="Proteomes" id="UP000076967"/>
    </source>
</evidence>
<dbReference type="SUPFAM" id="SSF49785">
    <property type="entry name" value="Galactose-binding domain-like"/>
    <property type="match status" value="1"/>
</dbReference>
<dbReference type="CDD" id="cd01821">
    <property type="entry name" value="Rhamnogalacturan_acetylesterase_like"/>
    <property type="match status" value="1"/>
</dbReference>
<dbReference type="Gene3D" id="2.60.120.430">
    <property type="entry name" value="Galactose-binding lectin"/>
    <property type="match status" value="1"/>
</dbReference>
<evidence type="ECO:0000259" key="4">
    <source>
        <dbReference type="Pfam" id="PF21254"/>
    </source>
</evidence>
<comment type="similarity">
    <text evidence="1">Belongs to the 'GDSL' lipolytic enzyme family.</text>
</comment>
<name>A0A168K807_9BACL</name>
<dbReference type="AlphaFoldDB" id="A0A168K807"/>